<feature type="chain" id="PRO_5007891083" description="Secreted protein" evidence="1">
    <location>
        <begin position="21"/>
        <end position="125"/>
    </location>
</feature>
<evidence type="ECO:0000256" key="1">
    <source>
        <dbReference type="SAM" id="SignalP"/>
    </source>
</evidence>
<proteinExistence type="predicted"/>
<dbReference type="EMBL" id="KV417275">
    <property type="protein sequence ID" value="KZO98650.1"/>
    <property type="molecule type" value="Genomic_DNA"/>
</dbReference>
<protein>
    <recommendedName>
        <fullName evidence="4">Secreted protein</fullName>
    </recommendedName>
</protein>
<evidence type="ECO:0008006" key="4">
    <source>
        <dbReference type="Google" id="ProtNLM"/>
    </source>
</evidence>
<keyword evidence="3" id="KW-1185">Reference proteome</keyword>
<sequence length="125" mass="13349">MRVAGLLDCLSICILCCASGEVWVGLSSEGCPWPVTALFPAEREAGVVDDIFSQRASARPKTVTRNSRRSLRPGTRWRLMAAHVCASSELSAQAGSLGRSTLLYLCALCSICGSTLVGCRPLRFA</sequence>
<accession>A0A167PCM3</accession>
<gene>
    <name evidence="2" type="ORF">CALVIDRAFT_30183</name>
</gene>
<dbReference type="AlphaFoldDB" id="A0A167PCM3"/>
<reference evidence="2 3" key="1">
    <citation type="journal article" date="2016" name="Mol. Biol. Evol.">
        <title>Comparative Genomics of Early-Diverging Mushroom-Forming Fungi Provides Insights into the Origins of Lignocellulose Decay Capabilities.</title>
        <authorList>
            <person name="Nagy L.G."/>
            <person name="Riley R."/>
            <person name="Tritt A."/>
            <person name="Adam C."/>
            <person name="Daum C."/>
            <person name="Floudas D."/>
            <person name="Sun H."/>
            <person name="Yadav J.S."/>
            <person name="Pangilinan J."/>
            <person name="Larsson K.H."/>
            <person name="Matsuura K."/>
            <person name="Barry K."/>
            <person name="Labutti K."/>
            <person name="Kuo R."/>
            <person name="Ohm R.A."/>
            <person name="Bhattacharya S.S."/>
            <person name="Shirouzu T."/>
            <person name="Yoshinaga Y."/>
            <person name="Martin F.M."/>
            <person name="Grigoriev I.V."/>
            <person name="Hibbett D.S."/>
        </authorList>
    </citation>
    <scope>NUCLEOTIDE SEQUENCE [LARGE SCALE GENOMIC DNA]</scope>
    <source>
        <strain evidence="2 3">TUFC12733</strain>
    </source>
</reference>
<keyword evidence="1" id="KW-0732">Signal</keyword>
<organism evidence="2 3">
    <name type="scientific">Calocera viscosa (strain TUFC12733)</name>
    <dbReference type="NCBI Taxonomy" id="1330018"/>
    <lineage>
        <taxon>Eukaryota</taxon>
        <taxon>Fungi</taxon>
        <taxon>Dikarya</taxon>
        <taxon>Basidiomycota</taxon>
        <taxon>Agaricomycotina</taxon>
        <taxon>Dacrymycetes</taxon>
        <taxon>Dacrymycetales</taxon>
        <taxon>Dacrymycetaceae</taxon>
        <taxon>Calocera</taxon>
    </lineage>
</organism>
<dbReference type="Proteomes" id="UP000076738">
    <property type="component" value="Unassembled WGS sequence"/>
</dbReference>
<feature type="signal peptide" evidence="1">
    <location>
        <begin position="1"/>
        <end position="20"/>
    </location>
</feature>
<evidence type="ECO:0000313" key="2">
    <source>
        <dbReference type="EMBL" id="KZO98650.1"/>
    </source>
</evidence>
<evidence type="ECO:0000313" key="3">
    <source>
        <dbReference type="Proteomes" id="UP000076738"/>
    </source>
</evidence>
<name>A0A167PCM3_CALVF</name>